<organism evidence="3 4">
    <name type="scientific">Ostreococcus tauri</name>
    <name type="common">Marine green alga</name>
    <dbReference type="NCBI Taxonomy" id="70448"/>
    <lineage>
        <taxon>Eukaryota</taxon>
        <taxon>Viridiplantae</taxon>
        <taxon>Chlorophyta</taxon>
        <taxon>Mamiellophyceae</taxon>
        <taxon>Mamiellales</taxon>
        <taxon>Bathycoccaceae</taxon>
        <taxon>Ostreococcus</taxon>
    </lineage>
</organism>
<feature type="domain" description="Impact N-terminal" evidence="2">
    <location>
        <begin position="90"/>
        <end position="201"/>
    </location>
</feature>
<dbReference type="InParanoid" id="A0A090M4M2"/>
<dbReference type="EMBL" id="CAID01000009">
    <property type="protein sequence ID" value="CEF99185.1"/>
    <property type="molecule type" value="Genomic_DNA"/>
</dbReference>
<evidence type="ECO:0000313" key="4">
    <source>
        <dbReference type="Proteomes" id="UP000009170"/>
    </source>
</evidence>
<evidence type="ECO:0000259" key="2">
    <source>
        <dbReference type="Pfam" id="PF01205"/>
    </source>
</evidence>
<dbReference type="InterPro" id="IPR036956">
    <property type="entry name" value="Impact_N_sf"/>
</dbReference>
<proteinExistence type="inferred from homology"/>
<reference evidence="4" key="1">
    <citation type="journal article" date="2006" name="Proc. Natl. Acad. Sci. U.S.A.">
        <title>Genome analysis of the smallest free-living eukaryote Ostreococcus tauri unveils many unique features.</title>
        <authorList>
            <person name="Derelle E."/>
            <person name="Ferraz C."/>
            <person name="Rombauts S."/>
            <person name="Rouze P."/>
            <person name="Worden A.Z."/>
            <person name="Robbens S."/>
            <person name="Partensky F."/>
            <person name="Degroeve S."/>
            <person name="Echeynie S."/>
            <person name="Cooke R."/>
            <person name="Saeys Y."/>
            <person name="Wuyts J."/>
            <person name="Jabbari K."/>
            <person name="Bowler C."/>
            <person name="Panaud O."/>
            <person name="Piegu B."/>
            <person name="Ball S.G."/>
            <person name="Ral J.-P."/>
            <person name="Bouget F.-Y."/>
            <person name="Piganeau G."/>
            <person name="De Baets B."/>
            <person name="Picard A."/>
            <person name="Delseny M."/>
            <person name="Demaille J."/>
            <person name="Van de Peer Y."/>
            <person name="Moreau H."/>
        </authorList>
    </citation>
    <scope>NUCLEOTIDE SEQUENCE [LARGE SCALE GENOMIC DNA]</scope>
    <source>
        <strain evidence="4">OTTH 0595 / CCAP 157/2 / RCC745</strain>
    </source>
</reference>
<comment type="similarity">
    <text evidence="1">Belongs to the IMPACT family.</text>
</comment>
<keyword evidence="4" id="KW-1185">Reference proteome</keyword>
<dbReference type="RefSeq" id="XP_022839691.1">
    <property type="nucleotide sequence ID" value="XM_022983426.1"/>
</dbReference>
<dbReference type="GeneID" id="34946151"/>
<dbReference type="Pfam" id="PF01205">
    <property type="entry name" value="Impact_N"/>
    <property type="match status" value="1"/>
</dbReference>
<sequence>MEIERSLQGEADGTQFELWERELRECCAYAWFERARETLERLDDETVGVRIEKNESEDVGAREELAVETEDSSVLSVRARLTSHEPVTVKKSVFQAHVCSDVRSVEDVEIVMRVLLQNKKIREATHNILAYRISRREEGRSEEFYQDSDDDGESAAGGRLLRLLVLADARDVVVVVTRWYGGVHLGPARFHVINSTAKTALESLGVIHNNSEQ</sequence>
<gene>
    <name evidence="3" type="ORF">OT_ostta09g03740</name>
</gene>
<reference evidence="3 4" key="2">
    <citation type="journal article" date="2014" name="BMC Genomics">
        <title>An improved genome of the model marine alga Ostreococcus tauri unfolds by assessing Illumina de novo assemblies.</title>
        <authorList>
            <person name="Blanc-Mathieu R."/>
            <person name="Verhelst B."/>
            <person name="Derelle E."/>
            <person name="Rombauts S."/>
            <person name="Bouget F.Y."/>
            <person name="Carre I."/>
            <person name="Chateau A."/>
            <person name="Eyre-Walker A."/>
            <person name="Grimsley N."/>
            <person name="Moreau H."/>
            <person name="Piegu B."/>
            <person name="Rivals E."/>
            <person name="Schackwitz W."/>
            <person name="Van de Peer Y."/>
            <person name="Piganeau G."/>
        </authorList>
    </citation>
    <scope>NUCLEOTIDE SEQUENCE [LARGE SCALE GENOMIC DNA]</scope>
    <source>
        <strain evidence="4">OTTH 0595 / CCAP 157/2 / RCC745</strain>
    </source>
</reference>
<dbReference type="InterPro" id="IPR001498">
    <property type="entry name" value="Impact_N"/>
</dbReference>
<evidence type="ECO:0000256" key="1">
    <source>
        <dbReference type="ARBA" id="ARBA00007665"/>
    </source>
</evidence>
<evidence type="ECO:0000313" key="3">
    <source>
        <dbReference type="EMBL" id="CEF99185.1"/>
    </source>
</evidence>
<dbReference type="GO" id="GO:0006446">
    <property type="term" value="P:regulation of translational initiation"/>
    <property type="evidence" value="ECO:0007669"/>
    <property type="project" value="TreeGrafter"/>
</dbReference>
<dbReference type="GO" id="GO:0005737">
    <property type="term" value="C:cytoplasm"/>
    <property type="evidence" value="ECO:0007669"/>
    <property type="project" value="TreeGrafter"/>
</dbReference>
<name>A0A090M4M2_OSTTA</name>
<dbReference type="InterPro" id="IPR020568">
    <property type="entry name" value="Ribosomal_Su5_D2-typ_SF"/>
</dbReference>
<dbReference type="PANTHER" id="PTHR16301:SF25">
    <property type="entry name" value="PROTEIN IMPACT"/>
    <property type="match status" value="1"/>
</dbReference>
<comment type="caution">
    <text evidence="3">The sequence shown here is derived from an EMBL/GenBank/DDBJ whole genome shotgun (WGS) entry which is preliminary data.</text>
</comment>
<dbReference type="SUPFAM" id="SSF54211">
    <property type="entry name" value="Ribosomal protein S5 domain 2-like"/>
    <property type="match status" value="1"/>
</dbReference>
<dbReference type="PANTHER" id="PTHR16301">
    <property type="entry name" value="IMPACT-RELATED"/>
    <property type="match status" value="1"/>
</dbReference>
<dbReference type="OrthoDB" id="498934at2759"/>
<dbReference type="InterPro" id="IPR023582">
    <property type="entry name" value="Impact"/>
</dbReference>
<protein>
    <submittedName>
        <fullName evidence="3">Impact family</fullName>
    </submittedName>
</protein>
<accession>A0A090M4M2</accession>
<dbReference type="KEGG" id="ota:OT_ostta09g03740"/>
<dbReference type="AlphaFoldDB" id="A0A090M4M2"/>
<dbReference type="Gene3D" id="3.30.230.30">
    <property type="entry name" value="Impact, N-terminal domain"/>
    <property type="match status" value="1"/>
</dbReference>
<dbReference type="Proteomes" id="UP000009170">
    <property type="component" value="Unassembled WGS sequence"/>
</dbReference>
<dbReference type="GO" id="GO:0140469">
    <property type="term" value="P:GCN2-mediated signaling"/>
    <property type="evidence" value="ECO:0007669"/>
    <property type="project" value="TreeGrafter"/>
</dbReference>